<organism evidence="1 2">
    <name type="scientific">Planomonospora corallina</name>
    <dbReference type="NCBI Taxonomy" id="1806052"/>
    <lineage>
        <taxon>Bacteria</taxon>
        <taxon>Bacillati</taxon>
        <taxon>Actinomycetota</taxon>
        <taxon>Actinomycetes</taxon>
        <taxon>Streptosporangiales</taxon>
        <taxon>Streptosporangiaceae</taxon>
        <taxon>Planomonospora</taxon>
    </lineage>
</organism>
<evidence type="ECO:0000313" key="2">
    <source>
        <dbReference type="Proteomes" id="UP001595850"/>
    </source>
</evidence>
<comment type="caution">
    <text evidence="1">The sequence shown here is derived from an EMBL/GenBank/DDBJ whole genome shotgun (WGS) entry which is preliminary data.</text>
</comment>
<name>A0ABV8I487_9ACTN</name>
<reference evidence="2" key="1">
    <citation type="journal article" date="2019" name="Int. J. Syst. Evol. Microbiol.">
        <title>The Global Catalogue of Microorganisms (GCM) 10K type strain sequencing project: providing services to taxonomists for standard genome sequencing and annotation.</title>
        <authorList>
            <consortium name="The Broad Institute Genomics Platform"/>
            <consortium name="The Broad Institute Genome Sequencing Center for Infectious Disease"/>
            <person name="Wu L."/>
            <person name="Ma J."/>
        </authorList>
    </citation>
    <scope>NUCLEOTIDE SEQUENCE [LARGE SCALE GENOMIC DNA]</scope>
    <source>
        <strain evidence="2">TBRC 4489</strain>
    </source>
</reference>
<keyword evidence="2" id="KW-1185">Reference proteome</keyword>
<sequence>MDGVNDDDRAVCLTGSGETLYGRVAYRRAEMLVMPGGVTMSEIDADVRVHRAAVLAAAPACRKARP</sequence>
<protein>
    <submittedName>
        <fullName evidence="1">Uncharacterized protein</fullName>
    </submittedName>
</protein>
<dbReference type="Proteomes" id="UP001595850">
    <property type="component" value="Unassembled WGS sequence"/>
</dbReference>
<accession>A0ABV8I487</accession>
<dbReference type="RefSeq" id="WP_377287246.1">
    <property type="nucleotide sequence ID" value="NZ_JBHSBM010000016.1"/>
</dbReference>
<proteinExistence type="predicted"/>
<dbReference type="EMBL" id="JBHSBM010000016">
    <property type="protein sequence ID" value="MFC4058922.1"/>
    <property type="molecule type" value="Genomic_DNA"/>
</dbReference>
<gene>
    <name evidence="1" type="ORF">ACFOWE_11485</name>
</gene>
<evidence type="ECO:0000313" key="1">
    <source>
        <dbReference type="EMBL" id="MFC4058922.1"/>
    </source>
</evidence>